<keyword evidence="3" id="KW-1185">Reference proteome</keyword>
<feature type="chain" id="PRO_5035327624" evidence="1">
    <location>
        <begin position="35"/>
        <end position="52"/>
    </location>
</feature>
<feature type="signal peptide" evidence="1">
    <location>
        <begin position="1"/>
        <end position="34"/>
    </location>
</feature>
<evidence type="ECO:0000313" key="3">
    <source>
        <dbReference type="Proteomes" id="UP000659904"/>
    </source>
</evidence>
<gene>
    <name evidence="2" type="ORF">Cci01nite_69060</name>
</gene>
<dbReference type="Proteomes" id="UP000659904">
    <property type="component" value="Unassembled WGS sequence"/>
</dbReference>
<dbReference type="PROSITE" id="PS51318">
    <property type="entry name" value="TAT"/>
    <property type="match status" value="1"/>
</dbReference>
<reference evidence="2 3" key="1">
    <citation type="submission" date="2021-01" db="EMBL/GenBank/DDBJ databases">
        <title>Whole genome shotgun sequence of Catellatospora citrea NBRC 14495.</title>
        <authorList>
            <person name="Komaki H."/>
            <person name="Tamura T."/>
        </authorList>
    </citation>
    <scope>NUCLEOTIDE SEQUENCE [LARGE SCALE GENOMIC DNA]</scope>
    <source>
        <strain evidence="2 3">NBRC 14495</strain>
    </source>
</reference>
<dbReference type="RefSeq" id="WP_170212938.1">
    <property type="nucleotide sequence ID" value="NZ_BONH01000043.1"/>
</dbReference>
<sequence>MTRIRSLRARRRRLLGVPALVAAAVALVARPAHAAEEPAPAPECVADLIEGA</sequence>
<organism evidence="2 3">
    <name type="scientific">Catellatospora citrea</name>
    <dbReference type="NCBI Taxonomy" id="53366"/>
    <lineage>
        <taxon>Bacteria</taxon>
        <taxon>Bacillati</taxon>
        <taxon>Actinomycetota</taxon>
        <taxon>Actinomycetes</taxon>
        <taxon>Micromonosporales</taxon>
        <taxon>Micromonosporaceae</taxon>
        <taxon>Catellatospora</taxon>
    </lineage>
</organism>
<protein>
    <submittedName>
        <fullName evidence="2">Uncharacterized protein</fullName>
    </submittedName>
</protein>
<evidence type="ECO:0000313" key="2">
    <source>
        <dbReference type="EMBL" id="GIG01813.1"/>
    </source>
</evidence>
<evidence type="ECO:0000256" key="1">
    <source>
        <dbReference type="SAM" id="SignalP"/>
    </source>
</evidence>
<dbReference type="AlphaFoldDB" id="A0A8J3KKP6"/>
<name>A0A8J3KKP6_9ACTN</name>
<dbReference type="InterPro" id="IPR006311">
    <property type="entry name" value="TAT_signal"/>
</dbReference>
<keyword evidence="1" id="KW-0732">Signal</keyword>
<accession>A0A8J3KKP6</accession>
<dbReference type="EMBL" id="BONH01000043">
    <property type="protein sequence ID" value="GIG01813.1"/>
    <property type="molecule type" value="Genomic_DNA"/>
</dbReference>
<comment type="caution">
    <text evidence="2">The sequence shown here is derived from an EMBL/GenBank/DDBJ whole genome shotgun (WGS) entry which is preliminary data.</text>
</comment>
<proteinExistence type="predicted"/>